<reference evidence="1 2" key="1">
    <citation type="submission" date="2014-07" db="EMBL/GenBank/DDBJ databases">
        <title>Expanding our view of genomic diversity in Candidatus Accumulibacter clades.</title>
        <authorList>
            <person name="Skennerton C.T."/>
            <person name="Barr J.J."/>
            <person name="Slater F.R."/>
            <person name="Bond P.L."/>
            <person name="Tyson G.W."/>
        </authorList>
    </citation>
    <scope>NUCLEOTIDE SEQUENCE [LARGE SCALE GENOMIC DNA]</scope>
    <source>
        <strain evidence="2">SK-01</strain>
    </source>
</reference>
<protein>
    <submittedName>
        <fullName evidence="1">Uncharacterized protein</fullName>
    </submittedName>
</protein>
<organism evidence="1 2">
    <name type="scientific">Candidatus Accumulibacter vicinus</name>
    <dbReference type="NCBI Taxonomy" id="2954382"/>
    <lineage>
        <taxon>Bacteria</taxon>
        <taxon>Pseudomonadati</taxon>
        <taxon>Pseudomonadota</taxon>
        <taxon>Betaproteobacteria</taxon>
        <taxon>Candidatus Accumulibacter</taxon>
    </lineage>
</organism>
<dbReference type="EMBL" id="JDSS02000023">
    <property type="protein sequence ID" value="KFB68086.1"/>
    <property type="molecule type" value="Genomic_DNA"/>
</dbReference>
<evidence type="ECO:0000313" key="2">
    <source>
        <dbReference type="Proteomes" id="UP000019812"/>
    </source>
</evidence>
<dbReference type="STRING" id="1457154.CAPSK01_002344"/>
<name>A0A084Y042_9PROT</name>
<sequence>MIPEAHGEDFAVKLTHQSSGLHDGLDLLINSRWSPDQAMAVIELLDDLRDRIWAHYEVALQARFREVRVTYRDVETTDPPF</sequence>
<accession>A0A084Y042</accession>
<comment type="caution">
    <text evidence="1">The sequence shown here is derived from an EMBL/GenBank/DDBJ whole genome shotgun (WGS) entry which is preliminary data.</text>
</comment>
<gene>
    <name evidence="1" type="ORF">CAPSK01_002344</name>
</gene>
<dbReference type="Proteomes" id="UP000019812">
    <property type="component" value="Unassembled WGS sequence"/>
</dbReference>
<evidence type="ECO:0000313" key="1">
    <source>
        <dbReference type="EMBL" id="KFB68086.1"/>
    </source>
</evidence>
<dbReference type="RefSeq" id="WP_273703483.1">
    <property type="nucleotide sequence ID" value="NZ_JDSS02000023.1"/>
</dbReference>
<proteinExistence type="predicted"/>
<dbReference type="AlphaFoldDB" id="A0A084Y042"/>